<evidence type="ECO:0000313" key="4">
    <source>
        <dbReference type="Proteomes" id="UP000663829"/>
    </source>
</evidence>
<protein>
    <submittedName>
        <fullName evidence="2">Uncharacterized protein</fullName>
    </submittedName>
</protein>
<evidence type="ECO:0000313" key="3">
    <source>
        <dbReference type="EMBL" id="CAF3826297.1"/>
    </source>
</evidence>
<keyword evidence="1" id="KW-1133">Transmembrane helix</keyword>
<dbReference type="Proteomes" id="UP000663829">
    <property type="component" value="Unassembled WGS sequence"/>
</dbReference>
<dbReference type="OrthoDB" id="10028412at2759"/>
<organism evidence="2 4">
    <name type="scientific">Didymodactylos carnosus</name>
    <dbReference type="NCBI Taxonomy" id="1234261"/>
    <lineage>
        <taxon>Eukaryota</taxon>
        <taxon>Metazoa</taxon>
        <taxon>Spiralia</taxon>
        <taxon>Gnathifera</taxon>
        <taxon>Rotifera</taxon>
        <taxon>Eurotatoria</taxon>
        <taxon>Bdelloidea</taxon>
        <taxon>Philodinida</taxon>
        <taxon>Philodinidae</taxon>
        <taxon>Didymodactylos</taxon>
    </lineage>
</organism>
<feature type="transmembrane region" description="Helical" evidence="1">
    <location>
        <begin position="98"/>
        <end position="117"/>
    </location>
</feature>
<dbReference type="Proteomes" id="UP000681722">
    <property type="component" value="Unassembled WGS sequence"/>
</dbReference>
<accession>A0A814KZL9</accession>
<comment type="caution">
    <text evidence="2">The sequence shown here is derived from an EMBL/GenBank/DDBJ whole genome shotgun (WGS) entry which is preliminary data.</text>
</comment>
<dbReference type="EMBL" id="CAJOBC010004399">
    <property type="protein sequence ID" value="CAF3826297.1"/>
    <property type="molecule type" value="Genomic_DNA"/>
</dbReference>
<evidence type="ECO:0000256" key="1">
    <source>
        <dbReference type="SAM" id="Phobius"/>
    </source>
</evidence>
<keyword evidence="1" id="KW-0812">Transmembrane</keyword>
<evidence type="ECO:0000313" key="2">
    <source>
        <dbReference type="EMBL" id="CAF1057481.1"/>
    </source>
</evidence>
<sequence>MTAEKQEQSYINDLSPAIIDNKTSLIFNNSHYSKIIKYIHLILLLDFLLHYSIAVELGALELIKRLFISHPSIPLNNSTIELCHLPIRQYIPFTLNEMSPYILFLSIITLFIAFGSFRIKSILLYQIYLILKFLFFIFSVYLLAIYTLVSLQSDFILSSITMILPTSSITEDERNFINIDRCLTHAKTKLSAYIFSVLNSIILFIGIEFHDLFKII</sequence>
<feature type="transmembrane region" description="Helical" evidence="1">
    <location>
        <begin position="129"/>
        <end position="149"/>
    </location>
</feature>
<feature type="transmembrane region" description="Helical" evidence="1">
    <location>
        <begin position="190"/>
        <end position="209"/>
    </location>
</feature>
<feature type="transmembrane region" description="Helical" evidence="1">
    <location>
        <begin position="35"/>
        <end position="53"/>
    </location>
</feature>
<reference evidence="2" key="1">
    <citation type="submission" date="2021-02" db="EMBL/GenBank/DDBJ databases">
        <authorList>
            <person name="Nowell W R."/>
        </authorList>
    </citation>
    <scope>NUCLEOTIDE SEQUENCE</scope>
</reference>
<keyword evidence="1" id="KW-0472">Membrane</keyword>
<dbReference type="EMBL" id="CAJNOQ010004400">
    <property type="protein sequence ID" value="CAF1057481.1"/>
    <property type="molecule type" value="Genomic_DNA"/>
</dbReference>
<dbReference type="AlphaFoldDB" id="A0A814KZL9"/>
<keyword evidence="4" id="KW-1185">Reference proteome</keyword>
<name>A0A814KZL9_9BILA</name>
<gene>
    <name evidence="2" type="ORF">GPM918_LOCUS16606</name>
    <name evidence="3" type="ORF">SRO942_LOCUS16606</name>
</gene>
<proteinExistence type="predicted"/>